<dbReference type="PANTHER" id="PTHR33244">
    <property type="entry name" value="INTEGRASE CATALYTIC DOMAIN-CONTAINING PROTEIN-RELATED"/>
    <property type="match status" value="1"/>
</dbReference>
<dbReference type="InParanoid" id="E9HHQ0"/>
<reference evidence="1 2" key="1">
    <citation type="journal article" date="2011" name="Science">
        <title>The ecoresponsive genome of Daphnia pulex.</title>
        <authorList>
            <person name="Colbourne J.K."/>
            <person name="Pfrender M.E."/>
            <person name="Gilbert D."/>
            <person name="Thomas W.K."/>
            <person name="Tucker A."/>
            <person name="Oakley T.H."/>
            <person name="Tokishita S."/>
            <person name="Aerts A."/>
            <person name="Arnold G.J."/>
            <person name="Basu M.K."/>
            <person name="Bauer D.J."/>
            <person name="Caceres C.E."/>
            <person name="Carmel L."/>
            <person name="Casola C."/>
            <person name="Choi J.H."/>
            <person name="Detter J.C."/>
            <person name="Dong Q."/>
            <person name="Dusheyko S."/>
            <person name="Eads B.D."/>
            <person name="Frohlich T."/>
            <person name="Geiler-Samerotte K.A."/>
            <person name="Gerlach D."/>
            <person name="Hatcher P."/>
            <person name="Jogdeo S."/>
            <person name="Krijgsveld J."/>
            <person name="Kriventseva E.V."/>
            <person name="Kultz D."/>
            <person name="Laforsch C."/>
            <person name="Lindquist E."/>
            <person name="Lopez J."/>
            <person name="Manak J.R."/>
            <person name="Muller J."/>
            <person name="Pangilinan J."/>
            <person name="Patwardhan R.P."/>
            <person name="Pitluck S."/>
            <person name="Pritham E.J."/>
            <person name="Rechtsteiner A."/>
            <person name="Rho M."/>
            <person name="Rogozin I.B."/>
            <person name="Sakarya O."/>
            <person name="Salamov A."/>
            <person name="Schaack S."/>
            <person name="Shapiro H."/>
            <person name="Shiga Y."/>
            <person name="Skalitzky C."/>
            <person name="Smith Z."/>
            <person name="Souvorov A."/>
            <person name="Sung W."/>
            <person name="Tang Z."/>
            <person name="Tsuchiya D."/>
            <person name="Tu H."/>
            <person name="Vos H."/>
            <person name="Wang M."/>
            <person name="Wolf Y.I."/>
            <person name="Yamagata H."/>
            <person name="Yamada T."/>
            <person name="Ye Y."/>
            <person name="Shaw J.R."/>
            <person name="Andrews J."/>
            <person name="Crease T.J."/>
            <person name="Tang H."/>
            <person name="Lucas S.M."/>
            <person name="Robertson H.M."/>
            <person name="Bork P."/>
            <person name="Koonin E.V."/>
            <person name="Zdobnov E.M."/>
            <person name="Grigoriev I.V."/>
            <person name="Lynch M."/>
            <person name="Boore J.L."/>
        </authorList>
    </citation>
    <scope>NUCLEOTIDE SEQUENCE [LARGE SCALE GENOMIC DNA]</scope>
</reference>
<protein>
    <submittedName>
        <fullName evidence="1">Uncharacterized protein</fullName>
    </submittedName>
</protein>
<dbReference type="AlphaFoldDB" id="E9HHQ0"/>
<accession>E9HHQ0</accession>
<organism evidence="1 2">
    <name type="scientific">Daphnia pulex</name>
    <name type="common">Water flea</name>
    <dbReference type="NCBI Taxonomy" id="6669"/>
    <lineage>
        <taxon>Eukaryota</taxon>
        <taxon>Metazoa</taxon>
        <taxon>Ecdysozoa</taxon>
        <taxon>Arthropoda</taxon>
        <taxon>Crustacea</taxon>
        <taxon>Branchiopoda</taxon>
        <taxon>Diplostraca</taxon>
        <taxon>Cladocera</taxon>
        <taxon>Anomopoda</taxon>
        <taxon>Daphniidae</taxon>
        <taxon>Daphnia</taxon>
    </lineage>
</organism>
<name>E9HHQ0_DAPPU</name>
<sequence length="160" mass="17847">MHLLVLPQSVGAKARSVIPAPTMKSLIHGTWTSGGFNATKFDKSILLFRNMPRSGGASPAQLIFNCPVRDCLLAHCRSFAPEWQKAANILEKMDPAIERAANRVLQSKDAAINWFVVGNHVLIQHPDSKLWNTPSVIVEVGKHRDYLIKTPAGRIFRRNR</sequence>
<proteinExistence type="predicted"/>
<gene>
    <name evidence="1" type="ORF">DAPPUDRAFT_329818</name>
</gene>
<dbReference type="PANTHER" id="PTHR33244:SF3">
    <property type="entry name" value="PEPTIDASE A2 DOMAIN-CONTAINING PROTEIN"/>
    <property type="match status" value="1"/>
</dbReference>
<evidence type="ECO:0000313" key="1">
    <source>
        <dbReference type="EMBL" id="EFX68754.1"/>
    </source>
</evidence>
<evidence type="ECO:0000313" key="2">
    <source>
        <dbReference type="Proteomes" id="UP000000305"/>
    </source>
</evidence>
<dbReference type="KEGG" id="dpx:DAPPUDRAFT_329818"/>
<dbReference type="OrthoDB" id="6365049at2759"/>
<dbReference type="PhylomeDB" id="E9HHQ0"/>
<keyword evidence="2" id="KW-1185">Reference proteome</keyword>
<dbReference type="Proteomes" id="UP000000305">
    <property type="component" value="Unassembled WGS sequence"/>
</dbReference>
<dbReference type="EMBL" id="GL732649">
    <property type="protein sequence ID" value="EFX68754.1"/>
    <property type="molecule type" value="Genomic_DNA"/>
</dbReference>
<dbReference type="HOGENOM" id="CLU_1726828_0_0_1"/>